<protein>
    <submittedName>
        <fullName evidence="1">Uncharacterized protein</fullName>
    </submittedName>
</protein>
<name>A0A5C6ASS1_9BACT</name>
<reference evidence="1 2" key="1">
    <citation type="submission" date="2019-02" db="EMBL/GenBank/DDBJ databases">
        <title>Deep-cultivation of Planctomycetes and their phenomic and genomic characterization uncovers novel biology.</title>
        <authorList>
            <person name="Wiegand S."/>
            <person name="Jogler M."/>
            <person name="Boedeker C."/>
            <person name="Pinto D."/>
            <person name="Vollmers J."/>
            <person name="Rivas-Marin E."/>
            <person name="Kohn T."/>
            <person name="Peeters S.H."/>
            <person name="Heuer A."/>
            <person name="Rast P."/>
            <person name="Oberbeckmann S."/>
            <person name="Bunk B."/>
            <person name="Jeske O."/>
            <person name="Meyerdierks A."/>
            <person name="Storesund J.E."/>
            <person name="Kallscheuer N."/>
            <person name="Luecker S."/>
            <person name="Lage O.M."/>
            <person name="Pohl T."/>
            <person name="Merkel B.J."/>
            <person name="Hornburger P."/>
            <person name="Mueller R.-W."/>
            <person name="Bruemmer F."/>
            <person name="Labrenz M."/>
            <person name="Spormann A.M."/>
            <person name="Op Den Camp H."/>
            <person name="Overmann J."/>
            <person name="Amann R."/>
            <person name="Jetten M.S.M."/>
            <person name="Mascher T."/>
            <person name="Medema M.H."/>
            <person name="Devos D.P."/>
            <person name="Kaster A.-K."/>
            <person name="Ovreas L."/>
            <person name="Rohde M."/>
            <person name="Galperin M.Y."/>
            <person name="Jogler C."/>
        </authorList>
    </citation>
    <scope>NUCLEOTIDE SEQUENCE [LARGE SCALE GENOMIC DNA]</scope>
    <source>
        <strain evidence="1 2">Pla52n</strain>
    </source>
</reference>
<gene>
    <name evidence="1" type="ORF">Pla52n_46170</name>
</gene>
<evidence type="ECO:0000313" key="2">
    <source>
        <dbReference type="Proteomes" id="UP000320176"/>
    </source>
</evidence>
<dbReference type="EMBL" id="SJPN01000005">
    <property type="protein sequence ID" value="TWU01244.1"/>
    <property type="molecule type" value="Genomic_DNA"/>
</dbReference>
<evidence type="ECO:0000313" key="1">
    <source>
        <dbReference type="EMBL" id="TWU01244.1"/>
    </source>
</evidence>
<dbReference type="Proteomes" id="UP000320176">
    <property type="component" value="Unassembled WGS sequence"/>
</dbReference>
<sequence length="54" mass="5934">MAGTRTVMGFARIPLHHRFSLNFQTPLKTGLIQMADPSGAFGGFSPSRPRFLVD</sequence>
<accession>A0A5C6ASS1</accession>
<dbReference type="AlphaFoldDB" id="A0A5C6ASS1"/>
<organism evidence="1 2">
    <name type="scientific">Stieleria varia</name>
    <dbReference type="NCBI Taxonomy" id="2528005"/>
    <lineage>
        <taxon>Bacteria</taxon>
        <taxon>Pseudomonadati</taxon>
        <taxon>Planctomycetota</taxon>
        <taxon>Planctomycetia</taxon>
        <taxon>Pirellulales</taxon>
        <taxon>Pirellulaceae</taxon>
        <taxon>Stieleria</taxon>
    </lineage>
</organism>
<proteinExistence type="predicted"/>
<comment type="caution">
    <text evidence="1">The sequence shown here is derived from an EMBL/GenBank/DDBJ whole genome shotgun (WGS) entry which is preliminary data.</text>
</comment>
<keyword evidence="2" id="KW-1185">Reference proteome</keyword>